<evidence type="ECO:0000313" key="2">
    <source>
        <dbReference type="EMBL" id="MFC3039219.1"/>
    </source>
</evidence>
<feature type="region of interest" description="Disordered" evidence="1">
    <location>
        <begin position="52"/>
        <end position="76"/>
    </location>
</feature>
<organism evidence="2 3">
    <name type="scientific">Virgibacillus xinjiangensis</name>
    <dbReference type="NCBI Taxonomy" id="393090"/>
    <lineage>
        <taxon>Bacteria</taxon>
        <taxon>Bacillati</taxon>
        <taxon>Bacillota</taxon>
        <taxon>Bacilli</taxon>
        <taxon>Bacillales</taxon>
        <taxon>Bacillaceae</taxon>
        <taxon>Virgibacillus</taxon>
    </lineage>
</organism>
<gene>
    <name evidence="2" type="ORF">ACFOGI_03020</name>
</gene>
<feature type="compositionally biased region" description="Basic and acidic residues" evidence="1">
    <location>
        <begin position="52"/>
        <end position="61"/>
    </location>
</feature>
<feature type="compositionally biased region" description="Basic and acidic residues" evidence="1">
    <location>
        <begin position="22"/>
        <end position="33"/>
    </location>
</feature>
<dbReference type="Proteomes" id="UP001595279">
    <property type="component" value="Unassembled WGS sequence"/>
</dbReference>
<feature type="non-terminal residue" evidence="2">
    <location>
        <position position="1"/>
    </location>
</feature>
<keyword evidence="3" id="KW-1185">Reference proteome</keyword>
<name>A0ABV7CS46_9BACI</name>
<sequence>QERRDIRGRSRKSARAMGYRQESGDIGRRGEISAGEERISRRCRISAEARRYRQERRDISRRSKISAGAISQTPKI</sequence>
<evidence type="ECO:0000256" key="1">
    <source>
        <dbReference type="SAM" id="MobiDB-lite"/>
    </source>
</evidence>
<proteinExistence type="predicted"/>
<dbReference type="RefSeq" id="WP_390268221.1">
    <property type="nucleotide sequence ID" value="NZ_JBHRSA010000006.1"/>
</dbReference>
<evidence type="ECO:0000313" key="3">
    <source>
        <dbReference type="Proteomes" id="UP001595279"/>
    </source>
</evidence>
<accession>A0ABV7CS46</accession>
<dbReference type="EMBL" id="JBHRSA010000006">
    <property type="protein sequence ID" value="MFC3039219.1"/>
    <property type="molecule type" value="Genomic_DNA"/>
</dbReference>
<reference evidence="3" key="1">
    <citation type="journal article" date="2019" name="Int. J. Syst. Evol. Microbiol.">
        <title>The Global Catalogue of Microorganisms (GCM) 10K type strain sequencing project: providing services to taxonomists for standard genome sequencing and annotation.</title>
        <authorList>
            <consortium name="The Broad Institute Genomics Platform"/>
            <consortium name="The Broad Institute Genome Sequencing Center for Infectious Disease"/>
            <person name="Wu L."/>
            <person name="Ma J."/>
        </authorList>
    </citation>
    <scope>NUCLEOTIDE SEQUENCE [LARGE SCALE GENOMIC DNA]</scope>
    <source>
        <strain evidence="3">KCTC 13128</strain>
    </source>
</reference>
<feature type="region of interest" description="Disordered" evidence="1">
    <location>
        <begin position="1"/>
        <end position="33"/>
    </location>
</feature>
<comment type="caution">
    <text evidence="2">The sequence shown here is derived from an EMBL/GenBank/DDBJ whole genome shotgun (WGS) entry which is preliminary data.</text>
</comment>
<protein>
    <submittedName>
        <fullName evidence="2">Uncharacterized protein</fullName>
    </submittedName>
</protein>